<dbReference type="AlphaFoldDB" id="A0A195CUZ5"/>
<dbReference type="STRING" id="456900.A0A195CUZ5"/>
<evidence type="ECO:0000313" key="2">
    <source>
        <dbReference type="EMBL" id="KYN04347.1"/>
    </source>
</evidence>
<evidence type="ECO:0008006" key="4">
    <source>
        <dbReference type="Google" id="ProtNLM"/>
    </source>
</evidence>
<organism evidence="2 3">
    <name type="scientific">Cyphomyrmex costatus</name>
    <dbReference type="NCBI Taxonomy" id="456900"/>
    <lineage>
        <taxon>Eukaryota</taxon>
        <taxon>Metazoa</taxon>
        <taxon>Ecdysozoa</taxon>
        <taxon>Arthropoda</taxon>
        <taxon>Hexapoda</taxon>
        <taxon>Insecta</taxon>
        <taxon>Pterygota</taxon>
        <taxon>Neoptera</taxon>
        <taxon>Endopterygota</taxon>
        <taxon>Hymenoptera</taxon>
        <taxon>Apocrita</taxon>
        <taxon>Aculeata</taxon>
        <taxon>Formicoidea</taxon>
        <taxon>Formicidae</taxon>
        <taxon>Myrmicinae</taxon>
        <taxon>Cyphomyrmex</taxon>
    </lineage>
</organism>
<gene>
    <name evidence="2" type="ORF">ALC62_05113</name>
</gene>
<keyword evidence="1" id="KW-1133">Transmembrane helix</keyword>
<dbReference type="EMBL" id="KQ977279">
    <property type="protein sequence ID" value="KYN04347.1"/>
    <property type="molecule type" value="Genomic_DNA"/>
</dbReference>
<keyword evidence="3" id="KW-1185">Reference proteome</keyword>
<feature type="transmembrane region" description="Helical" evidence="1">
    <location>
        <begin position="147"/>
        <end position="164"/>
    </location>
</feature>
<keyword evidence="1" id="KW-0472">Membrane</keyword>
<protein>
    <recommendedName>
        <fullName evidence="4">Transmembrane protein</fullName>
    </recommendedName>
</protein>
<name>A0A195CUZ5_9HYME</name>
<keyword evidence="1" id="KW-0812">Transmembrane</keyword>
<evidence type="ECO:0000256" key="1">
    <source>
        <dbReference type="SAM" id="Phobius"/>
    </source>
</evidence>
<proteinExistence type="predicted"/>
<dbReference type="Proteomes" id="UP000078542">
    <property type="component" value="Unassembled WGS sequence"/>
</dbReference>
<accession>A0A195CUZ5</accession>
<reference evidence="2 3" key="1">
    <citation type="submission" date="2016-03" db="EMBL/GenBank/DDBJ databases">
        <title>Cyphomyrmex costatus WGS genome.</title>
        <authorList>
            <person name="Nygaard S."/>
            <person name="Hu H."/>
            <person name="Boomsma J."/>
            <person name="Zhang G."/>
        </authorList>
    </citation>
    <scope>NUCLEOTIDE SEQUENCE [LARGE SCALE GENOMIC DNA]</scope>
    <source>
        <strain evidence="2">MS0001</strain>
        <tissue evidence="2">Whole body</tissue>
    </source>
</reference>
<sequence length="213" mass="24389">QSAVSRRRSGDISNDLQRLHKVLTKVQTVILRRDGISPWRRGNEFLHGTFLPPSPLPPSFSFSVSSCRPFCRHASSPFRLLFRAVSKQGSLGLLLLASLRESRRASFNEKLISRVKSSTASGEQDLFFFLFMLVLPARRLGLCALRLYSTFLFSCHLTSVSFFANTMRDFFFFSIRFHLTRRHFSSMLSSSATFSRVFIVYASYARLHPLLFS</sequence>
<feature type="non-terminal residue" evidence="2">
    <location>
        <position position="1"/>
    </location>
</feature>
<evidence type="ECO:0000313" key="3">
    <source>
        <dbReference type="Proteomes" id="UP000078542"/>
    </source>
</evidence>